<feature type="region of interest" description="Disordered" evidence="1">
    <location>
        <begin position="1"/>
        <end position="26"/>
    </location>
</feature>
<feature type="region of interest" description="Disordered" evidence="1">
    <location>
        <begin position="51"/>
        <end position="108"/>
    </location>
</feature>
<protein>
    <submittedName>
        <fullName evidence="2">Uncharacterized protein</fullName>
    </submittedName>
</protein>
<evidence type="ECO:0000256" key="1">
    <source>
        <dbReference type="SAM" id="MobiDB-lite"/>
    </source>
</evidence>
<evidence type="ECO:0000313" key="3">
    <source>
        <dbReference type="Proteomes" id="UP001159363"/>
    </source>
</evidence>
<keyword evidence="3" id="KW-1185">Reference proteome</keyword>
<name>A0ABQ9G9M1_9NEOP</name>
<evidence type="ECO:0000313" key="2">
    <source>
        <dbReference type="EMBL" id="KAJ8869122.1"/>
    </source>
</evidence>
<proteinExistence type="predicted"/>
<comment type="caution">
    <text evidence="2">The sequence shown here is derived from an EMBL/GenBank/DDBJ whole genome shotgun (WGS) entry which is preliminary data.</text>
</comment>
<dbReference type="EMBL" id="JARBHB010000014">
    <property type="protein sequence ID" value="KAJ8869122.1"/>
    <property type="molecule type" value="Genomic_DNA"/>
</dbReference>
<gene>
    <name evidence="2" type="ORF">PR048_030690</name>
</gene>
<reference evidence="2 3" key="1">
    <citation type="submission" date="2023-02" db="EMBL/GenBank/DDBJ databases">
        <title>LHISI_Scaffold_Assembly.</title>
        <authorList>
            <person name="Stuart O.P."/>
            <person name="Cleave R."/>
            <person name="Magrath M.J.L."/>
            <person name="Mikheyev A.S."/>
        </authorList>
    </citation>
    <scope>NUCLEOTIDE SEQUENCE [LARGE SCALE GENOMIC DNA]</scope>
    <source>
        <strain evidence="2">Daus_M_001</strain>
        <tissue evidence="2">Leg muscle</tissue>
    </source>
</reference>
<sequence length="527" mass="56956">MSASRSSQVDARPVPGASRSQSEDGCTPPPLHFCILIYCVSMARQNVVRTQSNTRNASQEKPCRGCARSSQSDPRAAPGVPAPGQSEDGCAHGLTSLAEEGPGGVARGGDEERLVVATAVDGEAVSAGAAGPGRVAVADPGEAVVQRDLLSSAVPVPPAALLPAADPHVLHVRCELGLLALCVQLQPWRPLGKQQLDQRRRQSSHLCRSLTWPRRRTSLSPLRSLLRVEDGQPTLHRGADGARLLPADSLEHENILSVTVMEQFLVCAPLFGHWNQVWFVNAVRLQNHTNQIHPSPLRAPFQNVTLRVKFPLWLSQKTLGETGDPRENTLTNGIVRHDSHLQKSGDQPESLWWEAKAWVSRRGSLMTWTMLRLEQNAAADPGPRRFRLLASHQGEPGSIPGGVAPVFSHMGNVPLVYGFSRGSPASPPSLPALLHTLLASPSSALKTSMSRAGQISSHSLHSLALSMSKGEYHNGEQGYIYRGFILDFRILETLRTLPLASGIPRGAAVSPAVVCRRTAIAFHRHQR</sequence>
<accession>A0ABQ9G9M1</accession>
<dbReference type="Proteomes" id="UP001159363">
    <property type="component" value="Chromosome 13"/>
</dbReference>
<organism evidence="2 3">
    <name type="scientific">Dryococelus australis</name>
    <dbReference type="NCBI Taxonomy" id="614101"/>
    <lineage>
        <taxon>Eukaryota</taxon>
        <taxon>Metazoa</taxon>
        <taxon>Ecdysozoa</taxon>
        <taxon>Arthropoda</taxon>
        <taxon>Hexapoda</taxon>
        <taxon>Insecta</taxon>
        <taxon>Pterygota</taxon>
        <taxon>Neoptera</taxon>
        <taxon>Polyneoptera</taxon>
        <taxon>Phasmatodea</taxon>
        <taxon>Verophasmatodea</taxon>
        <taxon>Anareolatae</taxon>
        <taxon>Phasmatidae</taxon>
        <taxon>Eurycanthinae</taxon>
        <taxon>Dryococelus</taxon>
    </lineage>
</organism>